<protein>
    <submittedName>
        <fullName evidence="11">Glycosyltransferase involved in cell wall bisynthesis</fullName>
    </submittedName>
</protein>
<dbReference type="Proteomes" id="UP000183417">
    <property type="component" value="Unassembled WGS sequence"/>
</dbReference>
<evidence type="ECO:0000256" key="9">
    <source>
        <dbReference type="SAM" id="Phobius"/>
    </source>
</evidence>
<feature type="transmembrane region" description="Helical" evidence="9">
    <location>
        <begin position="282"/>
        <end position="303"/>
    </location>
</feature>
<dbReference type="InterPro" id="IPR001173">
    <property type="entry name" value="Glyco_trans_2-like"/>
</dbReference>
<keyword evidence="6 9" id="KW-1133">Transmembrane helix</keyword>
<keyword evidence="5 9" id="KW-0812">Transmembrane</keyword>
<feature type="domain" description="Glycosyltransferase 2-like" evidence="10">
    <location>
        <begin position="58"/>
        <end position="219"/>
    </location>
</feature>
<evidence type="ECO:0000256" key="6">
    <source>
        <dbReference type="ARBA" id="ARBA00022989"/>
    </source>
</evidence>
<evidence type="ECO:0000256" key="2">
    <source>
        <dbReference type="ARBA" id="ARBA00022475"/>
    </source>
</evidence>
<keyword evidence="2" id="KW-1003">Cell membrane</keyword>
<evidence type="ECO:0000256" key="8">
    <source>
        <dbReference type="ARBA" id="ARBA00038152"/>
    </source>
</evidence>
<dbReference type="InterPro" id="IPR029044">
    <property type="entry name" value="Nucleotide-diphossugar_trans"/>
</dbReference>
<dbReference type="AlphaFoldDB" id="A0A1H3SJ45"/>
<dbReference type="InterPro" id="IPR050256">
    <property type="entry name" value="Glycosyltransferase_2"/>
</dbReference>
<evidence type="ECO:0000256" key="3">
    <source>
        <dbReference type="ARBA" id="ARBA00022676"/>
    </source>
</evidence>
<comment type="subcellular location">
    <subcellularLocation>
        <location evidence="1">Cell membrane</location>
        <topology evidence="1">Multi-pass membrane protein</topology>
    </subcellularLocation>
</comment>
<evidence type="ECO:0000256" key="1">
    <source>
        <dbReference type="ARBA" id="ARBA00004651"/>
    </source>
</evidence>
<dbReference type="Pfam" id="PF00535">
    <property type="entry name" value="Glycos_transf_2"/>
    <property type="match status" value="1"/>
</dbReference>
<dbReference type="GO" id="GO:0005886">
    <property type="term" value="C:plasma membrane"/>
    <property type="evidence" value="ECO:0007669"/>
    <property type="project" value="UniProtKB-SubCell"/>
</dbReference>
<dbReference type="EMBL" id="FNPE01000020">
    <property type="protein sequence ID" value="SDZ37605.1"/>
    <property type="molecule type" value="Genomic_DNA"/>
</dbReference>
<evidence type="ECO:0000256" key="7">
    <source>
        <dbReference type="ARBA" id="ARBA00023136"/>
    </source>
</evidence>
<evidence type="ECO:0000256" key="5">
    <source>
        <dbReference type="ARBA" id="ARBA00022692"/>
    </source>
</evidence>
<accession>A0A1H3SJ45</accession>
<keyword evidence="7 9" id="KW-0472">Membrane</keyword>
<evidence type="ECO:0000313" key="11">
    <source>
        <dbReference type="EMBL" id="SDZ37605.1"/>
    </source>
</evidence>
<dbReference type="Gene3D" id="3.90.550.10">
    <property type="entry name" value="Spore Coat Polysaccharide Biosynthesis Protein SpsA, Chain A"/>
    <property type="match status" value="1"/>
</dbReference>
<name>A0A1H3SJ45_9BURK</name>
<reference evidence="11 12" key="1">
    <citation type="submission" date="2016-10" db="EMBL/GenBank/DDBJ databases">
        <authorList>
            <person name="de Groot N.N."/>
        </authorList>
    </citation>
    <scope>NUCLEOTIDE SEQUENCE [LARGE SCALE GENOMIC DNA]</scope>
    <source>
        <strain evidence="11 12">LMG 24775</strain>
    </source>
</reference>
<evidence type="ECO:0000256" key="4">
    <source>
        <dbReference type="ARBA" id="ARBA00022679"/>
    </source>
</evidence>
<feature type="transmembrane region" description="Helical" evidence="9">
    <location>
        <begin position="315"/>
        <end position="340"/>
    </location>
</feature>
<dbReference type="GO" id="GO:0016757">
    <property type="term" value="F:glycosyltransferase activity"/>
    <property type="evidence" value="ECO:0007669"/>
    <property type="project" value="UniProtKB-KW"/>
</dbReference>
<comment type="similarity">
    <text evidence="8">Belongs to the glycosyltransferase 2 family. GtrB subfamily.</text>
</comment>
<proteinExistence type="inferred from homology"/>
<keyword evidence="3" id="KW-0328">Glycosyltransferase</keyword>
<dbReference type="CDD" id="cd04187">
    <property type="entry name" value="DPM1_like_bac"/>
    <property type="match status" value="1"/>
</dbReference>
<dbReference type="SUPFAM" id="SSF53448">
    <property type="entry name" value="Nucleotide-diphospho-sugar transferases"/>
    <property type="match status" value="1"/>
</dbReference>
<organism evidence="11 12">
    <name type="scientific">Delftia lacustris</name>
    <dbReference type="NCBI Taxonomy" id="558537"/>
    <lineage>
        <taxon>Bacteria</taxon>
        <taxon>Pseudomonadati</taxon>
        <taxon>Pseudomonadota</taxon>
        <taxon>Betaproteobacteria</taxon>
        <taxon>Burkholderiales</taxon>
        <taxon>Comamonadaceae</taxon>
        <taxon>Delftia</taxon>
    </lineage>
</organism>
<dbReference type="PANTHER" id="PTHR48090:SF1">
    <property type="entry name" value="PROPHAGE BACTOPRENOL GLUCOSYL TRANSFERASE HOMOLOG"/>
    <property type="match status" value="1"/>
</dbReference>
<dbReference type="FunFam" id="3.90.550.10:FF:000079">
    <property type="entry name" value="Probable glycosyl transferase"/>
    <property type="match status" value="1"/>
</dbReference>
<evidence type="ECO:0000313" key="12">
    <source>
        <dbReference type="Proteomes" id="UP000183417"/>
    </source>
</evidence>
<keyword evidence="4 11" id="KW-0808">Transferase</keyword>
<sequence length="370" mass="41105">MNSDMARLGRRANNKRNFASPRYLYRRAGVRPVQSSMHELGDAIGTSRANSSSKRLLSVVAPVFNEGDGLLRFHSNLVAALKVTGRDYEVIYVNDGSRDATGTVLESLRVLDRHVAVAHFSRNFGKEAAMTAGLHLAQGDAVILIDADLQDPPALIPSMVKVWDEGADVVIMRRRSRAGETWFKTFTAYAFYRVFNWVSETSMPADVGDFRLLSRRVVEAINQLPERNRFMKGIFAWVGFDAVTIDYDREVRQVGSTKWGMRKLWRFAVEGIVGFSAVPLKMATYIGIGCALASLLYGVYFLTKTLFFSEAIEGFPVLIITALILGGVQLTAIGILGEYVGRLLVESKGRPLYLLKDFHPAASTRVPNSR</sequence>
<dbReference type="PANTHER" id="PTHR48090">
    <property type="entry name" value="UNDECAPRENYL-PHOSPHATE 4-DEOXY-4-FORMAMIDO-L-ARABINOSE TRANSFERASE-RELATED"/>
    <property type="match status" value="1"/>
</dbReference>
<gene>
    <name evidence="11" type="ORF">SAMN05421547_12082</name>
</gene>
<evidence type="ECO:0000259" key="10">
    <source>
        <dbReference type="Pfam" id="PF00535"/>
    </source>
</evidence>